<evidence type="ECO:0000313" key="3">
    <source>
        <dbReference type="EMBL" id="WYJ95263.1"/>
    </source>
</evidence>
<dbReference type="AlphaFoldDB" id="A0A200JDS3"/>
<sequence>MKKFILLAVGVSLLAGCSSGGKKENVKTNSSTKETTEMTSSSKEESKAKDEPESVEFVAKGDYIVGTDIEPGTYYAVLTELSHGERDTDKNAYVSMNVRGNTRKSEMLRDVGAKQRLILKEGDTITFDDNYSPSSWTVSFLNDSDFKKYMGGKDTDTSSSSSKEAPSSSSKESTPSSSKEETKASEKSESTAFKPTDVSDETIKSIKTYEDYLAMYQAIINNFLSEYEAAVKDTVLYDQASFEEQKKQYDQALESQKKQYSSYGNKKLAGKDTLVDFLISYRDSLTEMTKSMKESLQ</sequence>
<reference evidence="3" key="3">
    <citation type="submission" date="2024-03" db="EMBL/GenBank/DDBJ databases">
        <title>The Genome Sequence of Enterococcus sp. DIV0238c.</title>
        <authorList>
            <consortium name="The Broad Institute Genomics Platform"/>
            <consortium name="The Broad Institute Microbial Omics Core"/>
            <consortium name="The Broad Institute Genomic Center for Infectious Diseases"/>
            <person name="Earl A."/>
            <person name="Manson A."/>
            <person name="Gilmore M."/>
            <person name="Schwartman J."/>
            <person name="Shea T."/>
            <person name="Abouelleil A."/>
            <person name="Cao P."/>
            <person name="Chapman S."/>
            <person name="Cusick C."/>
            <person name="Young S."/>
            <person name="Neafsey D."/>
            <person name="Nusbaum C."/>
            <person name="Birren B."/>
        </authorList>
    </citation>
    <scope>NUCLEOTIDE SEQUENCE</scope>
    <source>
        <strain evidence="3">9D6_DIV0238</strain>
    </source>
</reference>
<feature type="region of interest" description="Disordered" evidence="1">
    <location>
        <begin position="19"/>
        <end position="54"/>
    </location>
</feature>
<dbReference type="Proteomes" id="UP000196151">
    <property type="component" value="Chromosome"/>
</dbReference>
<keyword evidence="4" id="KW-1185">Reference proteome</keyword>
<proteinExistence type="predicted"/>
<feature type="compositionally biased region" description="Basic and acidic residues" evidence="1">
    <location>
        <begin position="178"/>
        <end position="189"/>
    </location>
</feature>
<dbReference type="OrthoDB" id="2193090at2"/>
<feature type="compositionally biased region" description="Basic and acidic residues" evidence="1">
    <location>
        <begin position="42"/>
        <end position="52"/>
    </location>
</feature>
<dbReference type="EMBL" id="CP147246">
    <property type="protein sequence ID" value="WYJ95263.1"/>
    <property type="molecule type" value="Genomic_DNA"/>
</dbReference>
<reference evidence="3" key="2">
    <citation type="submission" date="2017-05" db="EMBL/GenBank/DDBJ databases">
        <authorList>
            <consortium name="The Broad Institute Genomics Platform"/>
            <consortium name="The Broad Institute Genomic Center for Infectious Diseases"/>
            <person name="Earl A."/>
            <person name="Manson A."/>
            <person name="Schwartman J."/>
            <person name="Gilmore M."/>
            <person name="Abouelleil A."/>
            <person name="Cao P."/>
            <person name="Chapman S."/>
            <person name="Cusick C."/>
            <person name="Shea T."/>
            <person name="Young S."/>
            <person name="Neafsey D."/>
            <person name="Nusbaum C."/>
            <person name="Birren B."/>
        </authorList>
    </citation>
    <scope>NUCLEOTIDE SEQUENCE</scope>
    <source>
        <strain evidence="3">9D6_DIV0238</strain>
    </source>
</reference>
<protein>
    <recommendedName>
        <fullName evidence="5">Lipoprotein</fullName>
    </recommendedName>
</protein>
<reference evidence="2" key="1">
    <citation type="submission" date="2017-05" db="EMBL/GenBank/DDBJ databases">
        <title>The Genome Sequence of Enterococcus sp. 9D6_DIV0238.</title>
        <authorList>
            <consortium name="The Broad Institute Genomics Platform"/>
            <consortium name="The Broad Institute Genomic Center for Infectious Diseases"/>
            <person name="Earl A."/>
            <person name="Manson A."/>
            <person name="Schwartman J."/>
            <person name="Gilmore M."/>
            <person name="Abouelleil A."/>
            <person name="Cao P."/>
            <person name="Chapman S."/>
            <person name="Cusick C."/>
            <person name="Shea T."/>
            <person name="Young S."/>
            <person name="Neafsey D."/>
            <person name="Nusbaum C."/>
            <person name="Birren B."/>
        </authorList>
    </citation>
    <scope>NUCLEOTIDE SEQUENCE [LARGE SCALE GENOMIC DNA]</scope>
    <source>
        <strain evidence="2">9D6_DIV0238</strain>
    </source>
</reference>
<dbReference type="RefSeq" id="WP_087639429.1">
    <property type="nucleotide sequence ID" value="NZ_CP147246.1"/>
</dbReference>
<name>A0A200JDS3_9ENTE</name>
<feature type="region of interest" description="Disordered" evidence="1">
    <location>
        <begin position="151"/>
        <end position="196"/>
    </location>
</feature>
<evidence type="ECO:0000256" key="1">
    <source>
        <dbReference type="SAM" id="MobiDB-lite"/>
    </source>
</evidence>
<feature type="compositionally biased region" description="Low complexity" evidence="1">
    <location>
        <begin position="27"/>
        <end position="41"/>
    </location>
</feature>
<feature type="compositionally biased region" description="Low complexity" evidence="1">
    <location>
        <begin position="157"/>
        <end position="177"/>
    </location>
</feature>
<evidence type="ECO:0008006" key="5">
    <source>
        <dbReference type="Google" id="ProtNLM"/>
    </source>
</evidence>
<organism evidence="2">
    <name type="scientific">Candidatus Enterococcus dunnyi</name>
    <dbReference type="NCBI Taxonomy" id="1834192"/>
    <lineage>
        <taxon>Bacteria</taxon>
        <taxon>Bacillati</taxon>
        <taxon>Bacillota</taxon>
        <taxon>Bacilli</taxon>
        <taxon>Lactobacillales</taxon>
        <taxon>Enterococcaceae</taxon>
        <taxon>Enterococcus</taxon>
    </lineage>
</organism>
<dbReference type="PROSITE" id="PS51257">
    <property type="entry name" value="PROKAR_LIPOPROTEIN"/>
    <property type="match status" value="1"/>
</dbReference>
<dbReference type="EMBL" id="NIBQ01000001">
    <property type="protein sequence ID" value="OUZ34735.1"/>
    <property type="molecule type" value="Genomic_DNA"/>
</dbReference>
<gene>
    <name evidence="2" type="ORF">A5889_000210</name>
    <name evidence="3" type="ORF">A5889_002811</name>
</gene>
<evidence type="ECO:0000313" key="4">
    <source>
        <dbReference type="Proteomes" id="UP000196151"/>
    </source>
</evidence>
<evidence type="ECO:0000313" key="2">
    <source>
        <dbReference type="EMBL" id="OUZ34735.1"/>
    </source>
</evidence>
<accession>A0A200JDS3</accession>